<feature type="compositionally biased region" description="Low complexity" evidence="1">
    <location>
        <begin position="1"/>
        <end position="10"/>
    </location>
</feature>
<dbReference type="Proteomes" id="UP000030765">
    <property type="component" value="Unassembled WGS sequence"/>
</dbReference>
<organism evidence="2">
    <name type="scientific">Anopheles sinensis</name>
    <name type="common">Mosquito</name>
    <dbReference type="NCBI Taxonomy" id="74873"/>
    <lineage>
        <taxon>Eukaryota</taxon>
        <taxon>Metazoa</taxon>
        <taxon>Ecdysozoa</taxon>
        <taxon>Arthropoda</taxon>
        <taxon>Hexapoda</taxon>
        <taxon>Insecta</taxon>
        <taxon>Pterygota</taxon>
        <taxon>Neoptera</taxon>
        <taxon>Endopterygota</taxon>
        <taxon>Diptera</taxon>
        <taxon>Nematocera</taxon>
        <taxon>Culicoidea</taxon>
        <taxon>Culicidae</taxon>
        <taxon>Anophelinae</taxon>
        <taxon>Anopheles</taxon>
    </lineage>
</organism>
<evidence type="ECO:0000313" key="2">
    <source>
        <dbReference type="EMBL" id="KFB44776.1"/>
    </source>
</evidence>
<protein>
    <submittedName>
        <fullName evidence="2 3">Uncharacterized protein</fullName>
    </submittedName>
</protein>
<name>A0A084W3I2_ANOSI</name>
<evidence type="ECO:0000256" key="1">
    <source>
        <dbReference type="SAM" id="MobiDB-lite"/>
    </source>
</evidence>
<evidence type="ECO:0000313" key="3">
    <source>
        <dbReference type="EnsemblMetazoa" id="ASIC012681-PA"/>
    </source>
</evidence>
<dbReference type="EMBL" id="KE525292">
    <property type="protein sequence ID" value="KFB44776.1"/>
    <property type="molecule type" value="Genomic_DNA"/>
</dbReference>
<reference evidence="3" key="2">
    <citation type="submission" date="2020-05" db="UniProtKB">
        <authorList>
            <consortium name="EnsemblMetazoa"/>
        </authorList>
    </citation>
    <scope>IDENTIFICATION</scope>
</reference>
<dbReference type="EMBL" id="ATLV01020042">
    <property type="status" value="NOT_ANNOTATED_CDS"/>
    <property type="molecule type" value="Genomic_DNA"/>
</dbReference>
<dbReference type="EnsemblMetazoa" id="ASIC012681-RA">
    <property type="protein sequence ID" value="ASIC012681-PA"/>
    <property type="gene ID" value="ASIC012681"/>
</dbReference>
<feature type="region of interest" description="Disordered" evidence="1">
    <location>
        <begin position="1"/>
        <end position="29"/>
    </location>
</feature>
<gene>
    <name evidence="2" type="ORF">ZHAS_00012681</name>
</gene>
<dbReference type="VEuPathDB" id="VectorBase:ASIC012681"/>
<accession>A0A084W3I2</accession>
<dbReference type="AlphaFoldDB" id="A0A084W3I2"/>
<keyword evidence="4" id="KW-1185">Reference proteome</keyword>
<evidence type="ECO:0000313" key="4">
    <source>
        <dbReference type="Proteomes" id="UP000030765"/>
    </source>
</evidence>
<proteinExistence type="predicted"/>
<sequence length="50" mass="5268">MSSSASSVVAKGSDYGNAPNKSGPDKTIDRLVVRSILPAVRPSYDLHGHE</sequence>
<reference evidence="2 4" key="1">
    <citation type="journal article" date="2014" name="BMC Genomics">
        <title>Genome sequence of Anopheles sinensis provides insight into genetics basis of mosquito competence for malaria parasites.</title>
        <authorList>
            <person name="Zhou D."/>
            <person name="Zhang D."/>
            <person name="Ding G."/>
            <person name="Shi L."/>
            <person name="Hou Q."/>
            <person name="Ye Y."/>
            <person name="Xu Y."/>
            <person name="Zhou H."/>
            <person name="Xiong C."/>
            <person name="Li S."/>
            <person name="Yu J."/>
            <person name="Hong S."/>
            <person name="Yu X."/>
            <person name="Zou P."/>
            <person name="Chen C."/>
            <person name="Chang X."/>
            <person name="Wang W."/>
            <person name="Lv Y."/>
            <person name="Sun Y."/>
            <person name="Ma L."/>
            <person name="Shen B."/>
            <person name="Zhu C."/>
        </authorList>
    </citation>
    <scope>NUCLEOTIDE SEQUENCE [LARGE SCALE GENOMIC DNA]</scope>
</reference>